<evidence type="ECO:0000313" key="3">
    <source>
        <dbReference type="EMBL" id="MBU9710546.1"/>
    </source>
</evidence>
<evidence type="ECO:0000259" key="1">
    <source>
        <dbReference type="Pfam" id="PF01738"/>
    </source>
</evidence>
<dbReference type="PANTHER" id="PTHR43265:SF1">
    <property type="entry name" value="ESTERASE ESTD"/>
    <property type="match status" value="1"/>
</dbReference>
<name>A0ABS6JAH5_9BACI</name>
<dbReference type="Proteomes" id="UP000784880">
    <property type="component" value="Unassembled WGS sequence"/>
</dbReference>
<accession>A0ABS6JAH5</accession>
<dbReference type="Pfam" id="PF01738">
    <property type="entry name" value="DLH"/>
    <property type="match status" value="1"/>
</dbReference>
<reference evidence="3 4" key="1">
    <citation type="submission" date="2021-06" db="EMBL/GenBank/DDBJ databases">
        <title>Bacillus sp. RD4P76, an endophyte from a halophyte.</title>
        <authorList>
            <person name="Sun J.-Q."/>
        </authorList>
    </citation>
    <scope>NUCLEOTIDE SEQUENCE [LARGE SCALE GENOMIC DNA]</scope>
    <source>
        <strain evidence="3 4">CGMCC 1.15917</strain>
    </source>
</reference>
<gene>
    <name evidence="3" type="ORF">KS419_02165</name>
</gene>
<evidence type="ECO:0000259" key="2">
    <source>
        <dbReference type="Pfam" id="PF12146"/>
    </source>
</evidence>
<feature type="domain" description="Dienelactone hydrolase" evidence="1">
    <location>
        <begin position="212"/>
        <end position="287"/>
    </location>
</feature>
<evidence type="ECO:0000313" key="4">
    <source>
        <dbReference type="Proteomes" id="UP000784880"/>
    </source>
</evidence>
<dbReference type="InterPro" id="IPR053145">
    <property type="entry name" value="AB_hydrolase_Est10"/>
</dbReference>
<comment type="caution">
    <text evidence="3">The sequence shown here is derived from an EMBL/GenBank/DDBJ whole genome shotgun (WGS) entry which is preliminary data.</text>
</comment>
<dbReference type="EMBL" id="JAHQCS010000035">
    <property type="protein sequence ID" value="MBU9710546.1"/>
    <property type="molecule type" value="Genomic_DNA"/>
</dbReference>
<dbReference type="Pfam" id="PF12146">
    <property type="entry name" value="Hydrolase_4"/>
    <property type="match status" value="1"/>
</dbReference>
<proteinExistence type="predicted"/>
<dbReference type="PANTHER" id="PTHR43265">
    <property type="entry name" value="ESTERASE ESTD"/>
    <property type="match status" value="1"/>
</dbReference>
<dbReference type="RefSeq" id="WP_217064437.1">
    <property type="nucleotide sequence ID" value="NZ_JAHQCS010000035.1"/>
</dbReference>
<dbReference type="InterPro" id="IPR022742">
    <property type="entry name" value="Hydrolase_4"/>
</dbReference>
<dbReference type="InterPro" id="IPR002925">
    <property type="entry name" value="Dienelactn_hydro"/>
</dbReference>
<organism evidence="3 4">
    <name type="scientific">Evansella tamaricis</name>
    <dbReference type="NCBI Taxonomy" id="2069301"/>
    <lineage>
        <taxon>Bacteria</taxon>
        <taxon>Bacillati</taxon>
        <taxon>Bacillota</taxon>
        <taxon>Bacilli</taxon>
        <taxon>Bacillales</taxon>
        <taxon>Bacillaceae</taxon>
        <taxon>Evansella</taxon>
    </lineage>
</organism>
<sequence>MHKLEQGESVNIKMKDGITLNGHLFKPDGLTEYPLMIFVNGSGVLPYEVDLQEENFYFCSTLLNCCMSEGFALLLVNKRGVGSSEGNWKKQSFFDRADDIHTVILAMRERDDIMEKHISVSGHSQGGWVVQLLASRYPDLLKSALSIAGPAYSVMEQITDNMDTILIQKGYPRLVKWMRPISKLSLTSYLYLSKIVKLGYLSHIIDYDARETIPNIKVPIYFAFAENDELVPLEHNEPLAQELIGGRSVPYKISIAPGVNHSFARSEKYQTWDEIESKASPELVHLFKDFCRWTRENFL</sequence>
<feature type="domain" description="Serine aminopeptidase S33" evidence="2">
    <location>
        <begin position="68"/>
        <end position="180"/>
    </location>
</feature>
<keyword evidence="3" id="KW-0378">Hydrolase</keyword>
<protein>
    <submittedName>
        <fullName evidence="3">Alpha/beta fold hydrolase</fullName>
    </submittedName>
</protein>
<dbReference type="GO" id="GO:0016787">
    <property type="term" value="F:hydrolase activity"/>
    <property type="evidence" value="ECO:0007669"/>
    <property type="project" value="UniProtKB-KW"/>
</dbReference>
<keyword evidence="4" id="KW-1185">Reference proteome</keyword>